<sequence>MEYSIENSLKPLLIPSKTNFQDVLTLRLSGMINVPEEISFW</sequence>
<gene>
    <name evidence="1" type="ordered locus">Desti_1775</name>
</gene>
<dbReference type="STRING" id="706587.Desti_1775"/>
<proteinExistence type="predicted"/>
<evidence type="ECO:0000313" key="2">
    <source>
        <dbReference type="Proteomes" id="UP000006055"/>
    </source>
</evidence>
<name>I4C4J4_DESTA</name>
<protein>
    <submittedName>
        <fullName evidence="1">Uncharacterized protein</fullName>
    </submittedName>
</protein>
<evidence type="ECO:0000313" key="1">
    <source>
        <dbReference type="EMBL" id="AFM24485.1"/>
    </source>
</evidence>
<accession>I4C4J4</accession>
<dbReference type="HOGENOM" id="CLU_3269116_0_0_7"/>
<dbReference type="KEGG" id="dti:Desti_1775"/>
<dbReference type="AlphaFoldDB" id="I4C4J4"/>
<organism evidence="1 2">
    <name type="scientific">Desulfomonile tiedjei (strain ATCC 49306 / DSM 6799 / DCB-1)</name>
    <dbReference type="NCBI Taxonomy" id="706587"/>
    <lineage>
        <taxon>Bacteria</taxon>
        <taxon>Pseudomonadati</taxon>
        <taxon>Thermodesulfobacteriota</taxon>
        <taxon>Desulfomonilia</taxon>
        <taxon>Desulfomonilales</taxon>
        <taxon>Desulfomonilaceae</taxon>
        <taxon>Desulfomonile</taxon>
    </lineage>
</organism>
<dbReference type="EMBL" id="CP003360">
    <property type="protein sequence ID" value="AFM24485.1"/>
    <property type="molecule type" value="Genomic_DNA"/>
</dbReference>
<reference evidence="2" key="1">
    <citation type="submission" date="2012-06" db="EMBL/GenBank/DDBJ databases">
        <title>Complete sequence of chromosome of Desulfomonile tiedjei DSM 6799.</title>
        <authorList>
            <person name="Lucas S."/>
            <person name="Copeland A."/>
            <person name="Lapidus A."/>
            <person name="Glavina del Rio T."/>
            <person name="Dalin E."/>
            <person name="Tice H."/>
            <person name="Bruce D."/>
            <person name="Goodwin L."/>
            <person name="Pitluck S."/>
            <person name="Peters L."/>
            <person name="Ovchinnikova G."/>
            <person name="Zeytun A."/>
            <person name="Lu M."/>
            <person name="Kyrpides N."/>
            <person name="Mavromatis K."/>
            <person name="Ivanova N."/>
            <person name="Brettin T."/>
            <person name="Detter J.C."/>
            <person name="Han C."/>
            <person name="Larimer F."/>
            <person name="Land M."/>
            <person name="Hauser L."/>
            <person name="Markowitz V."/>
            <person name="Cheng J.-F."/>
            <person name="Hugenholtz P."/>
            <person name="Woyke T."/>
            <person name="Wu D."/>
            <person name="Spring S."/>
            <person name="Schroeder M."/>
            <person name="Brambilla E."/>
            <person name="Klenk H.-P."/>
            <person name="Eisen J.A."/>
        </authorList>
    </citation>
    <scope>NUCLEOTIDE SEQUENCE [LARGE SCALE GENOMIC DNA]</scope>
    <source>
        <strain evidence="2">ATCC 49306 / DSM 6799 / DCB-1</strain>
    </source>
</reference>
<dbReference type="Proteomes" id="UP000006055">
    <property type="component" value="Chromosome"/>
</dbReference>
<keyword evidence="2" id="KW-1185">Reference proteome</keyword>